<evidence type="ECO:0000313" key="5">
    <source>
        <dbReference type="EMBL" id="VAV89472.1"/>
    </source>
</evidence>
<accession>A0A3B0RB08</accession>
<feature type="domain" description="UDP-N-acetylglucosamine 2-epimerase" evidence="4">
    <location>
        <begin position="26"/>
        <end position="359"/>
    </location>
</feature>
<comment type="similarity">
    <text evidence="2">Belongs to the UDP-N-acetylglucosamine 2-epimerase family.</text>
</comment>
<protein>
    <recommendedName>
        <fullName evidence="3">UDP-N-acetylglucosamine 2-epimerase (non-hydrolyzing)</fullName>
        <ecNumber evidence="3">5.1.3.14</ecNumber>
    </recommendedName>
</protein>
<dbReference type="Pfam" id="PF02350">
    <property type="entry name" value="Epimerase_2"/>
    <property type="match status" value="1"/>
</dbReference>
<dbReference type="InterPro" id="IPR003331">
    <property type="entry name" value="UDP_GlcNAc_Epimerase_2_dom"/>
</dbReference>
<dbReference type="InterPro" id="IPR029767">
    <property type="entry name" value="WecB-like"/>
</dbReference>
<evidence type="ECO:0000256" key="3">
    <source>
        <dbReference type="ARBA" id="ARBA00038858"/>
    </source>
</evidence>
<evidence type="ECO:0000259" key="4">
    <source>
        <dbReference type="Pfam" id="PF02350"/>
    </source>
</evidence>
<proteinExistence type="inferred from homology"/>
<dbReference type="CDD" id="cd03786">
    <property type="entry name" value="GTB_UDP-GlcNAc_2-Epimerase"/>
    <property type="match status" value="1"/>
</dbReference>
<dbReference type="EMBL" id="UOEJ01000002">
    <property type="protein sequence ID" value="VAV89472.1"/>
    <property type="molecule type" value="Genomic_DNA"/>
</dbReference>
<dbReference type="PANTHER" id="PTHR43174">
    <property type="entry name" value="UDP-N-ACETYLGLUCOSAMINE 2-EPIMERASE"/>
    <property type="match status" value="1"/>
</dbReference>
<dbReference type="SUPFAM" id="SSF53756">
    <property type="entry name" value="UDP-Glycosyltransferase/glycogen phosphorylase"/>
    <property type="match status" value="1"/>
</dbReference>
<name>A0A3B0RB08_9ZZZZ</name>
<dbReference type="EC" id="5.1.3.14" evidence="3"/>
<dbReference type="GO" id="GO:0008761">
    <property type="term" value="F:UDP-N-acetylglucosamine 2-epimerase activity"/>
    <property type="evidence" value="ECO:0007669"/>
    <property type="project" value="UniProtKB-EC"/>
</dbReference>
<keyword evidence="1 5" id="KW-0413">Isomerase</keyword>
<sequence length="374" mass="42067">MGKLRKALFCCGSRPEFIKISPIYHKLKDTTEIRPLLCDTGQHKDLSSAYLDYCRITPDARLDVMRKGQSLDQLMAQLCKQLPDIFDQFHPDIVIIQGDTASALASAITARKHHCSIAHIEAGLRTYDRNSPFPEEIYRQNISRLAQWHFCPTEKARRNLLQEDVCPTKVFVTGNTSVDMVIKAYRKPAIDRDQRPYFLITLHRRESQGAPLVNIINSLLIFARSQPEFDFVIPLHPNPATSDMIRSLLGTDKNIRLISPLPYPEFVGLMAGAYAIITDSGGIQEEAPSLNTPVIVVRDKTERSEGVEGGCLRLAGTDRDAILAELDLIVNDKSHYKNMQLAENPFGDGRAAERITQHLVNILEREAPHHAHAE</sequence>
<evidence type="ECO:0000256" key="2">
    <source>
        <dbReference type="ARBA" id="ARBA00038209"/>
    </source>
</evidence>
<organism evidence="5">
    <name type="scientific">hydrothermal vent metagenome</name>
    <dbReference type="NCBI Taxonomy" id="652676"/>
    <lineage>
        <taxon>unclassified sequences</taxon>
        <taxon>metagenomes</taxon>
        <taxon>ecological metagenomes</taxon>
    </lineage>
</organism>
<dbReference type="PANTHER" id="PTHR43174:SF2">
    <property type="entry name" value="UDP-N-ACETYLGLUCOSAMINE 2-EPIMERASE"/>
    <property type="match status" value="1"/>
</dbReference>
<dbReference type="AlphaFoldDB" id="A0A3B0RB08"/>
<reference evidence="5" key="1">
    <citation type="submission" date="2018-06" db="EMBL/GenBank/DDBJ databases">
        <authorList>
            <person name="Zhirakovskaya E."/>
        </authorList>
    </citation>
    <scope>NUCLEOTIDE SEQUENCE</scope>
</reference>
<dbReference type="NCBIfam" id="TIGR00236">
    <property type="entry name" value="wecB"/>
    <property type="match status" value="1"/>
</dbReference>
<gene>
    <name evidence="5" type="ORF">MNBD_ALPHA01-327</name>
</gene>
<dbReference type="Gene3D" id="3.40.50.2000">
    <property type="entry name" value="Glycogen Phosphorylase B"/>
    <property type="match status" value="2"/>
</dbReference>
<evidence type="ECO:0000256" key="1">
    <source>
        <dbReference type="ARBA" id="ARBA00023235"/>
    </source>
</evidence>